<dbReference type="InterPro" id="IPR029056">
    <property type="entry name" value="Ribokinase-like"/>
</dbReference>
<protein>
    <submittedName>
        <fullName evidence="5">Putative carbohydrate kinase</fullName>
    </submittedName>
</protein>
<accession>A0A6J4LKA9</accession>
<dbReference type="Pfam" id="PF00294">
    <property type="entry name" value="PfkB"/>
    <property type="match status" value="1"/>
</dbReference>
<feature type="compositionally biased region" description="Basic residues" evidence="3">
    <location>
        <begin position="356"/>
        <end position="365"/>
    </location>
</feature>
<evidence type="ECO:0000259" key="4">
    <source>
        <dbReference type="Pfam" id="PF00294"/>
    </source>
</evidence>
<dbReference type="InterPro" id="IPR011611">
    <property type="entry name" value="PfkB_dom"/>
</dbReference>
<dbReference type="InterPro" id="IPR002173">
    <property type="entry name" value="Carboh/pur_kinase_PfkB_CS"/>
</dbReference>
<dbReference type="InterPro" id="IPR052562">
    <property type="entry name" value="Ketohexokinase-related"/>
</dbReference>
<dbReference type="Gene3D" id="3.40.1190.20">
    <property type="match status" value="1"/>
</dbReference>
<dbReference type="PANTHER" id="PTHR42774">
    <property type="entry name" value="PHOSPHOTRANSFERASE SYSTEM TRANSPORT PROTEIN"/>
    <property type="match status" value="1"/>
</dbReference>
<gene>
    <name evidence="5" type="ORF">AVDCRST_MAG36-1107</name>
</gene>
<evidence type="ECO:0000313" key="5">
    <source>
        <dbReference type="EMBL" id="CAA9334689.1"/>
    </source>
</evidence>
<dbReference type="GO" id="GO:0016301">
    <property type="term" value="F:kinase activity"/>
    <property type="evidence" value="ECO:0007669"/>
    <property type="project" value="UniProtKB-KW"/>
</dbReference>
<dbReference type="EMBL" id="CADCUH010000068">
    <property type="protein sequence ID" value="CAA9334689.1"/>
    <property type="molecule type" value="Genomic_DNA"/>
</dbReference>
<reference evidence="5" key="1">
    <citation type="submission" date="2020-02" db="EMBL/GenBank/DDBJ databases">
        <authorList>
            <person name="Meier V. D."/>
        </authorList>
    </citation>
    <scope>NUCLEOTIDE SEQUENCE</scope>
    <source>
        <strain evidence="5">AVDCRST_MAG36</strain>
    </source>
</reference>
<dbReference type="AlphaFoldDB" id="A0A6J4LKA9"/>
<dbReference type="PANTHER" id="PTHR42774:SF3">
    <property type="entry name" value="KETOHEXOKINASE"/>
    <property type="match status" value="1"/>
</dbReference>
<feature type="domain" description="Carbohydrate kinase PfkB" evidence="4">
    <location>
        <begin position="47"/>
        <end position="300"/>
    </location>
</feature>
<dbReference type="SUPFAM" id="SSF53613">
    <property type="entry name" value="Ribokinase-like"/>
    <property type="match status" value="1"/>
</dbReference>
<name>A0A6J4LKA9_9ACTN</name>
<dbReference type="PROSITE" id="PS00584">
    <property type="entry name" value="PFKB_KINASES_2"/>
    <property type="match status" value="1"/>
</dbReference>
<sequence>MSGPTGETTPAVGGPSVDLLVTGTVFLDLIFTGLPAAPVGGREIMAEGMGSSPGGAANMAVAASRLGLTTGLAAGFGADVYGDYCWSTLEDDEGIDLTWSRRLPDWHSPVTVSLAYDDDRAMVTHAHPPALQPEEPLASAPTARACFADVGRARAPWIDRMIEAGSLVFADVGWDDSGTWDAEALRSRLEGCHAFVPNAAEAMGYTGCSHPGAALEVLRDWVPLAVVTAGSGGAYAADERTGETVWVPGLPSQAIDPTGAGDVFLAALVLGTLQEWPLQQRVRFANLVAALSVRDLGGALAAPGWADVCDWWSDVDPGSRLARDYAFLEELLPTQEHRVFARAVPTIGFTAASHDHARHGPRPTHRGPAPTAYRHASSQPVTVTTQEHS</sequence>
<proteinExistence type="predicted"/>
<keyword evidence="2 5" id="KW-0418">Kinase</keyword>
<evidence type="ECO:0000256" key="3">
    <source>
        <dbReference type="SAM" id="MobiDB-lite"/>
    </source>
</evidence>
<feature type="region of interest" description="Disordered" evidence="3">
    <location>
        <begin position="353"/>
        <end position="389"/>
    </location>
</feature>
<feature type="compositionally biased region" description="Polar residues" evidence="3">
    <location>
        <begin position="376"/>
        <end position="389"/>
    </location>
</feature>
<organism evidence="5">
    <name type="scientific">uncultured Nocardioidaceae bacterium</name>
    <dbReference type="NCBI Taxonomy" id="253824"/>
    <lineage>
        <taxon>Bacteria</taxon>
        <taxon>Bacillati</taxon>
        <taxon>Actinomycetota</taxon>
        <taxon>Actinomycetes</taxon>
        <taxon>Propionibacteriales</taxon>
        <taxon>Nocardioidaceae</taxon>
        <taxon>environmental samples</taxon>
    </lineage>
</organism>
<evidence type="ECO:0000256" key="2">
    <source>
        <dbReference type="ARBA" id="ARBA00022777"/>
    </source>
</evidence>
<evidence type="ECO:0000256" key="1">
    <source>
        <dbReference type="ARBA" id="ARBA00022679"/>
    </source>
</evidence>
<keyword evidence="1" id="KW-0808">Transferase</keyword>